<dbReference type="AlphaFoldDB" id="A0A372ML74"/>
<evidence type="ECO:0000313" key="2">
    <source>
        <dbReference type="Proteomes" id="UP000264002"/>
    </source>
</evidence>
<dbReference type="Proteomes" id="UP000264002">
    <property type="component" value="Unassembled WGS sequence"/>
</dbReference>
<evidence type="ECO:0008006" key="3">
    <source>
        <dbReference type="Google" id="ProtNLM"/>
    </source>
</evidence>
<keyword evidence="2" id="KW-1185">Reference proteome</keyword>
<gene>
    <name evidence="1" type="ORF">DYP60_00910</name>
</gene>
<dbReference type="RefSeq" id="WP_117328984.1">
    <property type="nucleotide sequence ID" value="NZ_QUWK01000001.1"/>
</dbReference>
<name>A0A372ML74_9SPIR</name>
<protein>
    <recommendedName>
        <fullName evidence="3">Transposase</fullName>
    </recommendedName>
</protein>
<organism evidence="1 2">
    <name type="scientific">Sphaerochaeta halotolerans</name>
    <dbReference type="NCBI Taxonomy" id="2293840"/>
    <lineage>
        <taxon>Bacteria</taxon>
        <taxon>Pseudomonadati</taxon>
        <taxon>Spirochaetota</taxon>
        <taxon>Spirochaetia</taxon>
        <taxon>Spirochaetales</taxon>
        <taxon>Sphaerochaetaceae</taxon>
        <taxon>Sphaerochaeta</taxon>
    </lineage>
</organism>
<reference evidence="2" key="1">
    <citation type="submission" date="2018-08" db="EMBL/GenBank/DDBJ databases">
        <authorList>
            <person name="Grouzdev D.S."/>
            <person name="Krutkina M.S."/>
        </authorList>
    </citation>
    <scope>NUCLEOTIDE SEQUENCE [LARGE SCALE GENOMIC DNA]</scope>
    <source>
        <strain evidence="2">4-11</strain>
    </source>
</reference>
<dbReference type="EMBL" id="QUWK01000001">
    <property type="protein sequence ID" value="RFU96163.1"/>
    <property type="molecule type" value="Genomic_DNA"/>
</dbReference>
<evidence type="ECO:0000313" key="1">
    <source>
        <dbReference type="EMBL" id="RFU96163.1"/>
    </source>
</evidence>
<proteinExistence type="predicted"/>
<reference evidence="1 2" key="2">
    <citation type="submission" date="2018-09" db="EMBL/GenBank/DDBJ databases">
        <title>Genome of Sphaerochaeta halotolerans strain 4-11.</title>
        <authorList>
            <person name="Nazina T.N."/>
            <person name="Sokolova D.S."/>
        </authorList>
    </citation>
    <scope>NUCLEOTIDE SEQUENCE [LARGE SCALE GENOMIC DNA]</scope>
    <source>
        <strain evidence="1 2">4-11</strain>
    </source>
</reference>
<sequence>MVYTEEEKLAHVGRAKVYVEKGEGSYTAYAREARVPRTTFHKWLHRVYPETRIKKARASERSLVNLGKLGKDSTGRGTFLVEYYGSRIEVSSTGDLAELLKGIKEASSI</sequence>
<accession>A0A372ML74</accession>
<comment type="caution">
    <text evidence="1">The sequence shown here is derived from an EMBL/GenBank/DDBJ whole genome shotgun (WGS) entry which is preliminary data.</text>
</comment>